<dbReference type="InterPro" id="IPR015816">
    <property type="entry name" value="Vitellinogen_b-sht_N"/>
</dbReference>
<organism evidence="2 3">
    <name type="scientific">Owenia fusiformis</name>
    <name type="common">Polychaete worm</name>
    <dbReference type="NCBI Taxonomy" id="6347"/>
    <lineage>
        <taxon>Eukaryota</taxon>
        <taxon>Metazoa</taxon>
        <taxon>Spiralia</taxon>
        <taxon>Lophotrochozoa</taxon>
        <taxon>Annelida</taxon>
        <taxon>Polychaeta</taxon>
        <taxon>Sedentaria</taxon>
        <taxon>Canalipalpata</taxon>
        <taxon>Sabellida</taxon>
        <taxon>Oweniida</taxon>
        <taxon>Oweniidae</taxon>
        <taxon>Owenia</taxon>
    </lineage>
</organism>
<evidence type="ECO:0000313" key="2">
    <source>
        <dbReference type="EMBL" id="CAH1781877.1"/>
    </source>
</evidence>
<dbReference type="Gene3D" id="2.30.230.10">
    <property type="entry name" value="Lipovitellin, beta-sheet shell regions, chain A"/>
    <property type="match status" value="1"/>
</dbReference>
<dbReference type="InterPro" id="IPR015819">
    <property type="entry name" value="Lipid_transp_b-sht_shell"/>
</dbReference>
<sequence length="296" mass="34661">KRPLDEVYKKPFRFIQRKDGSIAEVQFQKSDLENTEVVNFKKGVLSAFQTHNDDRDEEDVDETDVLGEHTTHYRVTHFNHTKKIKKSYKTNDVKRFGNNDINKDGVDVDVEEELTVDDTNRITESKGVMKIRIKRNPEKEKRNAEENSPHTIYVRAKDVDLADNFDSDNTFDMKLNQETRRSLNRKRRVVELDTKQGQDSFVTTSLLGDFSQENAKRHRFKKLLEIIEEQGLLKILKRFYQTPTDTEILRHLREALHLENMLSARPTSSKEHHNINPKNEESVPRVSLINSVVKET</sequence>
<gene>
    <name evidence="2" type="ORF">OFUS_LOCUS8387</name>
</gene>
<dbReference type="SUPFAM" id="SSF56968">
    <property type="entry name" value="Lipovitellin-phosvitin complex, beta-sheet shell regions"/>
    <property type="match status" value="1"/>
</dbReference>
<dbReference type="GO" id="GO:0005319">
    <property type="term" value="F:lipid transporter activity"/>
    <property type="evidence" value="ECO:0007669"/>
    <property type="project" value="InterPro"/>
</dbReference>
<dbReference type="Proteomes" id="UP000749559">
    <property type="component" value="Unassembled WGS sequence"/>
</dbReference>
<evidence type="ECO:0000256" key="1">
    <source>
        <dbReference type="SAM" id="MobiDB-lite"/>
    </source>
</evidence>
<dbReference type="EMBL" id="CAIIXF020000004">
    <property type="protein sequence ID" value="CAH1781877.1"/>
    <property type="molecule type" value="Genomic_DNA"/>
</dbReference>
<accession>A0A8J1UXZ2</accession>
<dbReference type="InterPro" id="IPR001747">
    <property type="entry name" value="Vitellogenin_N"/>
</dbReference>
<dbReference type="AlphaFoldDB" id="A0A8J1UXZ2"/>
<proteinExistence type="predicted"/>
<feature type="compositionally biased region" description="Basic and acidic residues" evidence="1">
    <location>
        <begin position="268"/>
        <end position="283"/>
    </location>
</feature>
<name>A0A8J1UXZ2_OWEFU</name>
<reference evidence="2" key="1">
    <citation type="submission" date="2022-03" db="EMBL/GenBank/DDBJ databases">
        <authorList>
            <person name="Martin C."/>
        </authorList>
    </citation>
    <scope>NUCLEOTIDE SEQUENCE</scope>
</reference>
<feature type="non-terminal residue" evidence="2">
    <location>
        <position position="296"/>
    </location>
</feature>
<feature type="region of interest" description="Disordered" evidence="1">
    <location>
        <begin position="264"/>
        <end position="287"/>
    </location>
</feature>
<feature type="non-terminal residue" evidence="2">
    <location>
        <position position="1"/>
    </location>
</feature>
<protein>
    <submittedName>
        <fullName evidence="2">Uncharacterized protein</fullName>
    </submittedName>
</protein>
<dbReference type="OrthoDB" id="6417349at2759"/>
<keyword evidence="3" id="KW-1185">Reference proteome</keyword>
<dbReference type="Pfam" id="PF01347">
    <property type="entry name" value="Vitellogenin_N"/>
    <property type="match status" value="1"/>
</dbReference>
<comment type="caution">
    <text evidence="2">The sequence shown here is derived from an EMBL/GenBank/DDBJ whole genome shotgun (WGS) entry which is preliminary data.</text>
</comment>
<evidence type="ECO:0000313" key="3">
    <source>
        <dbReference type="Proteomes" id="UP000749559"/>
    </source>
</evidence>